<dbReference type="Proteomes" id="UP000681722">
    <property type="component" value="Unassembled WGS sequence"/>
</dbReference>
<dbReference type="InterPro" id="IPR013783">
    <property type="entry name" value="Ig-like_fold"/>
</dbReference>
<comment type="caution">
    <text evidence="2">The sequence shown here is derived from an EMBL/GenBank/DDBJ whole genome shotgun (WGS) entry which is preliminary data.</text>
</comment>
<dbReference type="SUPFAM" id="SSF49265">
    <property type="entry name" value="Fibronectin type III"/>
    <property type="match status" value="1"/>
</dbReference>
<keyword evidence="4" id="KW-1185">Reference proteome</keyword>
<dbReference type="Proteomes" id="UP000663829">
    <property type="component" value="Unassembled WGS sequence"/>
</dbReference>
<sequence length="227" mass="24989">MSEEERARRRRERQAKALGQNPDAYLVIKDNCLQWGRVEREMLNCPSGRCSCQANTNKTDAQDPAIFDSFWPNIGRALVIGLTPDTFYSFTASCVGAVENETRLYRTDVGRPSSPEKFQVQQISTSLRFIWSPPLTPAGDNYFYQLLVSHESTTVNLPTTTLMYETTVDFIPGSTHIASIEACNIDNTNSTLGATLLLLVSFGVGGPATPRIFSTLVPVQGSKADNG</sequence>
<organism evidence="2 4">
    <name type="scientific">Didymodactylos carnosus</name>
    <dbReference type="NCBI Taxonomy" id="1234261"/>
    <lineage>
        <taxon>Eukaryota</taxon>
        <taxon>Metazoa</taxon>
        <taxon>Spiralia</taxon>
        <taxon>Gnathifera</taxon>
        <taxon>Rotifera</taxon>
        <taxon>Eurotatoria</taxon>
        <taxon>Bdelloidea</taxon>
        <taxon>Philodinida</taxon>
        <taxon>Philodinidae</taxon>
        <taxon>Didymodactylos</taxon>
    </lineage>
</organism>
<evidence type="ECO:0000313" key="3">
    <source>
        <dbReference type="EMBL" id="CAF4151878.1"/>
    </source>
</evidence>
<dbReference type="OrthoDB" id="10314194at2759"/>
<name>A0A815EZN2_9BILA</name>
<evidence type="ECO:0000313" key="2">
    <source>
        <dbReference type="EMBL" id="CAF1312825.1"/>
    </source>
</evidence>
<dbReference type="Gene3D" id="2.60.40.10">
    <property type="entry name" value="Immunoglobulins"/>
    <property type="match status" value="1"/>
</dbReference>
<evidence type="ECO:0000259" key="1">
    <source>
        <dbReference type="PROSITE" id="PS50853"/>
    </source>
</evidence>
<feature type="non-terminal residue" evidence="2">
    <location>
        <position position="1"/>
    </location>
</feature>
<dbReference type="EMBL" id="CAJNOQ010013019">
    <property type="protein sequence ID" value="CAF1312825.1"/>
    <property type="molecule type" value="Genomic_DNA"/>
</dbReference>
<feature type="domain" description="Fibronectin type-III" evidence="1">
    <location>
        <begin position="111"/>
        <end position="203"/>
    </location>
</feature>
<accession>A0A815EZN2</accession>
<dbReference type="InterPro" id="IPR036116">
    <property type="entry name" value="FN3_sf"/>
</dbReference>
<dbReference type="AlphaFoldDB" id="A0A815EZN2"/>
<proteinExistence type="predicted"/>
<reference evidence="2" key="1">
    <citation type="submission" date="2021-02" db="EMBL/GenBank/DDBJ databases">
        <authorList>
            <person name="Nowell W R."/>
        </authorList>
    </citation>
    <scope>NUCLEOTIDE SEQUENCE</scope>
</reference>
<dbReference type="InterPro" id="IPR003961">
    <property type="entry name" value="FN3_dom"/>
</dbReference>
<evidence type="ECO:0000313" key="4">
    <source>
        <dbReference type="Proteomes" id="UP000663829"/>
    </source>
</evidence>
<dbReference type="PROSITE" id="PS50853">
    <property type="entry name" value="FN3"/>
    <property type="match status" value="1"/>
</dbReference>
<dbReference type="EMBL" id="CAJOBC010043407">
    <property type="protein sequence ID" value="CAF4151878.1"/>
    <property type="molecule type" value="Genomic_DNA"/>
</dbReference>
<protein>
    <recommendedName>
        <fullName evidence="1">Fibronectin type-III domain-containing protein</fullName>
    </recommendedName>
</protein>
<gene>
    <name evidence="2" type="ORF">GPM918_LOCUS29081</name>
    <name evidence="3" type="ORF">SRO942_LOCUS29634</name>
</gene>